<name>A0A011QTW9_9PROT</name>
<evidence type="ECO:0000313" key="2">
    <source>
        <dbReference type="EMBL" id="EXI82314.1"/>
    </source>
</evidence>
<accession>A0A011QTW9</accession>
<dbReference type="PATRIC" id="fig|1454003.3.peg.782"/>
<reference evidence="2 3" key="1">
    <citation type="submission" date="2014-02" db="EMBL/GenBank/DDBJ databases">
        <title>Expanding our view of genomic diversity in Candidatus Accumulibacter clades.</title>
        <authorList>
            <person name="Skennerton C.T."/>
            <person name="Barr J.J."/>
            <person name="Slater F.R."/>
            <person name="Bond P.L."/>
            <person name="Tyson G.W."/>
        </authorList>
    </citation>
    <scope>NUCLEOTIDE SEQUENCE [LARGE SCALE GENOMIC DNA]</scope>
    <source>
        <strain evidence="3">BA-92</strain>
    </source>
</reference>
<dbReference type="EMBL" id="JEMX01000012">
    <property type="protein sequence ID" value="EXI82314.1"/>
    <property type="molecule type" value="Genomic_DNA"/>
</dbReference>
<proteinExistence type="predicted"/>
<dbReference type="InterPro" id="IPR027383">
    <property type="entry name" value="Znf_put"/>
</dbReference>
<dbReference type="Pfam" id="PF13490">
    <property type="entry name" value="zf-HC2"/>
    <property type="match status" value="1"/>
</dbReference>
<dbReference type="Proteomes" id="UP000021816">
    <property type="component" value="Unassembled WGS sequence"/>
</dbReference>
<evidence type="ECO:0000313" key="3">
    <source>
        <dbReference type="Proteomes" id="UP000021816"/>
    </source>
</evidence>
<gene>
    <name evidence="2" type="ORF">AW10_00762</name>
</gene>
<comment type="caution">
    <text evidence="2">The sequence shown here is derived from an EMBL/GenBank/DDBJ whole genome shotgun (WGS) entry which is preliminary data.</text>
</comment>
<protein>
    <recommendedName>
        <fullName evidence="1">Putative zinc-finger domain-containing protein</fullName>
    </recommendedName>
</protein>
<dbReference type="AlphaFoldDB" id="A0A011QTW9"/>
<feature type="domain" description="Putative zinc-finger" evidence="1">
    <location>
        <begin position="4"/>
        <end position="38"/>
    </location>
</feature>
<organism evidence="2 3">
    <name type="scientific">Candidatus Accumulibacter appositus</name>
    <dbReference type="NCBI Taxonomy" id="1454003"/>
    <lineage>
        <taxon>Bacteria</taxon>
        <taxon>Pseudomonadati</taxon>
        <taxon>Pseudomonadota</taxon>
        <taxon>Betaproteobacteria</taxon>
        <taxon>Candidatus Accumulibacter</taxon>
    </lineage>
</organism>
<dbReference type="STRING" id="1454003.AW10_00762"/>
<evidence type="ECO:0000259" key="1">
    <source>
        <dbReference type="Pfam" id="PF13490"/>
    </source>
</evidence>
<sequence length="65" mass="7594">MLTCREVTQLLSEAQERKLTFAERLRLRVHLAMCRGCAHFKKQMSFLHEACRQYVGEPAGKERAE</sequence>